<evidence type="ECO:0000256" key="1">
    <source>
        <dbReference type="ARBA" id="ARBA00023125"/>
    </source>
</evidence>
<dbReference type="STRING" id="1415166.NONO_c42500"/>
<protein>
    <submittedName>
        <fullName evidence="4">Putative transcriptional regulator, TetR family</fullName>
    </submittedName>
</protein>
<dbReference type="SUPFAM" id="SSF46689">
    <property type="entry name" value="Homeodomain-like"/>
    <property type="match status" value="1"/>
</dbReference>
<accession>W5TIQ1</accession>
<reference evidence="4 5" key="1">
    <citation type="journal article" date="2014" name="Appl. Environ. Microbiol.">
        <title>Insights into the Microbial Degradation of Rubber and Gutta-Percha by Analysis of the Complete Genome of Nocardia nova SH22a.</title>
        <authorList>
            <person name="Luo Q."/>
            <person name="Hiessl S."/>
            <person name="Poehlein A."/>
            <person name="Daniel R."/>
            <person name="Steinbuchel A."/>
        </authorList>
    </citation>
    <scope>NUCLEOTIDE SEQUENCE [LARGE SCALE GENOMIC DNA]</scope>
    <source>
        <strain evidence="4">SH22a</strain>
    </source>
</reference>
<evidence type="ECO:0000256" key="2">
    <source>
        <dbReference type="PROSITE-ProRule" id="PRU00335"/>
    </source>
</evidence>
<dbReference type="Gene3D" id="1.10.357.10">
    <property type="entry name" value="Tetracycline Repressor, domain 2"/>
    <property type="match status" value="1"/>
</dbReference>
<evidence type="ECO:0000313" key="4">
    <source>
        <dbReference type="EMBL" id="AHH19034.1"/>
    </source>
</evidence>
<evidence type="ECO:0000259" key="3">
    <source>
        <dbReference type="PROSITE" id="PS50977"/>
    </source>
</evidence>
<dbReference type="Proteomes" id="UP000019150">
    <property type="component" value="Chromosome"/>
</dbReference>
<proteinExistence type="predicted"/>
<evidence type="ECO:0000313" key="5">
    <source>
        <dbReference type="Proteomes" id="UP000019150"/>
    </source>
</evidence>
<dbReference type="InterPro" id="IPR009057">
    <property type="entry name" value="Homeodomain-like_sf"/>
</dbReference>
<organism evidence="4 5">
    <name type="scientific">Nocardia nova SH22a</name>
    <dbReference type="NCBI Taxonomy" id="1415166"/>
    <lineage>
        <taxon>Bacteria</taxon>
        <taxon>Bacillati</taxon>
        <taxon>Actinomycetota</taxon>
        <taxon>Actinomycetes</taxon>
        <taxon>Mycobacteriales</taxon>
        <taxon>Nocardiaceae</taxon>
        <taxon>Nocardia</taxon>
    </lineage>
</organism>
<dbReference type="GO" id="GO:0003677">
    <property type="term" value="F:DNA binding"/>
    <property type="evidence" value="ECO:0007669"/>
    <property type="project" value="UniProtKB-UniRule"/>
</dbReference>
<dbReference type="OrthoDB" id="3469831at2"/>
<dbReference type="HOGENOM" id="CLU_107967_0_0_11"/>
<dbReference type="eggNOG" id="COG1309">
    <property type="taxonomic scope" value="Bacteria"/>
</dbReference>
<dbReference type="RefSeq" id="WP_025350448.1">
    <property type="nucleotide sequence ID" value="NZ_CP006850.1"/>
</dbReference>
<sequence>MTTGDDIATRIAQRALAQRGAAYAEEVRRLLDAGLAVMRRCGTSARPRVADIVAAAGLSNDAFYRHFATKDALVAALLEDGTSRLLGYLGHRMGRTATPEDAVREWVAGVLSQGVGEVAATTRAVMWNAGGLAQGLVTGPPEANARLAQPLRAPFTELGCAEPESAATLTAHAVIGHLAESLWQQVEPDAADIERVTAFCLRVAGPDR</sequence>
<name>W5TIQ1_9NOCA</name>
<gene>
    <name evidence="4" type="ORF">NONO_c42500</name>
</gene>
<keyword evidence="1 2" id="KW-0238">DNA-binding</keyword>
<feature type="domain" description="HTH tetR-type" evidence="3">
    <location>
        <begin position="24"/>
        <end position="85"/>
    </location>
</feature>
<dbReference type="InterPro" id="IPR001647">
    <property type="entry name" value="HTH_TetR"/>
</dbReference>
<dbReference type="KEGG" id="nno:NONO_c42500"/>
<dbReference type="EMBL" id="CP006850">
    <property type="protein sequence ID" value="AHH19034.1"/>
    <property type="molecule type" value="Genomic_DNA"/>
</dbReference>
<dbReference type="Pfam" id="PF00440">
    <property type="entry name" value="TetR_N"/>
    <property type="match status" value="1"/>
</dbReference>
<keyword evidence="5" id="KW-1185">Reference proteome</keyword>
<feature type="DNA-binding region" description="H-T-H motif" evidence="2">
    <location>
        <begin position="48"/>
        <end position="67"/>
    </location>
</feature>
<dbReference type="AlphaFoldDB" id="W5TIQ1"/>
<dbReference type="PROSITE" id="PS50977">
    <property type="entry name" value="HTH_TETR_2"/>
    <property type="match status" value="1"/>
</dbReference>
<dbReference type="PATRIC" id="fig|1415166.3.peg.4364"/>